<name>I7MJ72_TETTS</name>
<dbReference type="KEGG" id="tet:TTHERM_00126900"/>
<evidence type="ECO:0000313" key="5">
    <source>
        <dbReference type="Proteomes" id="UP000009168"/>
    </source>
</evidence>
<keyword evidence="3" id="KW-0812">Transmembrane</keyword>
<dbReference type="GeneID" id="7842642"/>
<accession>I7MJ72</accession>
<dbReference type="InParanoid" id="I7MJ72"/>
<feature type="repeat" description="TPR" evidence="1">
    <location>
        <begin position="723"/>
        <end position="756"/>
    </location>
</feature>
<dbReference type="RefSeq" id="XP_001016270.2">
    <property type="nucleotide sequence ID" value="XM_001016270.2"/>
</dbReference>
<dbReference type="Gene3D" id="3.30.450.20">
    <property type="entry name" value="PAS domain"/>
    <property type="match status" value="2"/>
</dbReference>
<protein>
    <submittedName>
        <fullName evidence="4">Tetratricopeptide repeat protein</fullName>
    </submittedName>
</protein>
<proteinExistence type="predicted"/>
<evidence type="ECO:0000313" key="4">
    <source>
        <dbReference type="EMBL" id="EAR96025.2"/>
    </source>
</evidence>
<organism evidence="4 5">
    <name type="scientific">Tetrahymena thermophila (strain SB210)</name>
    <dbReference type="NCBI Taxonomy" id="312017"/>
    <lineage>
        <taxon>Eukaryota</taxon>
        <taxon>Sar</taxon>
        <taxon>Alveolata</taxon>
        <taxon>Ciliophora</taxon>
        <taxon>Intramacronucleata</taxon>
        <taxon>Oligohymenophorea</taxon>
        <taxon>Hymenostomatida</taxon>
        <taxon>Tetrahymenina</taxon>
        <taxon>Tetrahymenidae</taxon>
        <taxon>Tetrahymena</taxon>
    </lineage>
</organism>
<dbReference type="eggNOG" id="ENOG502R2UW">
    <property type="taxonomic scope" value="Eukaryota"/>
</dbReference>
<evidence type="ECO:0000256" key="1">
    <source>
        <dbReference type="PROSITE-ProRule" id="PRU00339"/>
    </source>
</evidence>
<evidence type="ECO:0000256" key="2">
    <source>
        <dbReference type="SAM" id="MobiDB-lite"/>
    </source>
</evidence>
<keyword evidence="1" id="KW-0802">TPR repeat</keyword>
<keyword evidence="5" id="KW-1185">Reference proteome</keyword>
<sequence length="1273" mass="149837">MKLLIVRLVITVSLPILVGVALVLIVFYSNLMDALYRWEQDSASWINQTQQQILYNSLFSQQIISQYSFNQMQIHLMLMNSLISKYNNGQIKVNQTTQSAKCSLRELIFNECPYYIYTLLSKNELYVDLYFVRSVFKFELLTIEQQNFILMNNILSFYSRASYLATQKEGLLVIKSFYNSDTTSVLSAVPSSYKNVTNSQFEYCLGSNFIEPFDPRCRPWYLFSQQHKGYFFYEPYRDAVLGNLIMTLSSQVSKNGQFQSVNSIDFDMIEITKQSNTSQMANQYSVLFHEFNNIVFSHPLLSDQSLISWQDLEFLYILDNKLMNQFEYDQVQEEKNIFTSQLLNSIEFIKQGNYSIQQQINLDKLLQQWSKLGVKYLSLVFPIKNPNIQFQNQEPYSNSIILLARVIVDESDDLKLFNLLNINYIKVPLIIEFVLVCLAVFIFIGNYGYFQIQQVQKPIEILIQFLKKSLQQQHQCQIQFYTKREDKQTILQRFQPTKKNLQQNCCKKQIKLKNEDQTNTLFSPSHVETPIQTTYNNLNNLIGNDKNIDQQKTMLIFSKNNLLSRNNVEEPNIIDQLDSFAAKTKRQRYYSQQNPRLNSTKNSNQFFQNFESNTEFTNLPRVNTVKSIRNNYPESQVSIRNTSQSQTSQDRKKEVDKDKILQGLKPLFLEMKIIKQAFQNLERLINYQIDSNTHNSQDNMNTLYHFAKAKSTFQRLLNENGLSRCYFNLGIIYLLKNEYSIASQYFESSVQLNLALLGIDSLKQINENCMLNCEGDQDNWLLIFSKRIFAFAYSQKQIAFDISYNKLEKNINKNSSKENIAQKNEDIHIDQIQKIRSNLRKALDIFKVVQNLFTYKIKCYSDFFQAFVYQEIIEILIYLDQSFYSKQISTYLDKTRFLLDKIQICKSRNNQNVFTLNEYKLSEDTQHMIIEDDLEYLSNQNINCNSSSKYKQEIKYIMIDIMKSRQLFLLGYLALGKQEHQQALEYFSQSLEEGKFYSPYLRKKTVLNLIKLFEKLSFKQDFIDEQILNFQISTSIDLTLLLQIDSIQNNFVFDYCLESIMKYKLLQPGDRLKVIIFNESLDEYIPLTLIQSGHHINLILSTLQTQAKKLFQNTTKNSSNQLSWQSALFQSLENIQELNQKQVIDLSSTCQKIKKEFSQNSSYEKLKKIQQEIKQKQQCIAKQNKKVIILFSNQSGAKQPFKVDKNIFQLQKPTVLHLIDQFTLDIQDYQIQSELFFYEPLIDETQLIFSLKKVRGEENNSQQKEFFTVLNHF</sequence>
<gene>
    <name evidence="4" type="ORF">TTHERM_00126900</name>
</gene>
<dbReference type="SUPFAM" id="SSF81901">
    <property type="entry name" value="HCP-like"/>
    <property type="match status" value="1"/>
</dbReference>
<dbReference type="AlphaFoldDB" id="I7MJ72"/>
<dbReference type="PROSITE" id="PS50005">
    <property type="entry name" value="TPR"/>
    <property type="match status" value="1"/>
</dbReference>
<feature type="transmembrane region" description="Helical" evidence="3">
    <location>
        <begin position="6"/>
        <end position="28"/>
    </location>
</feature>
<keyword evidence="3" id="KW-1133">Transmembrane helix</keyword>
<feature type="transmembrane region" description="Helical" evidence="3">
    <location>
        <begin position="429"/>
        <end position="450"/>
    </location>
</feature>
<dbReference type="EMBL" id="GG662699">
    <property type="protein sequence ID" value="EAR96025.2"/>
    <property type="molecule type" value="Genomic_DNA"/>
</dbReference>
<dbReference type="Proteomes" id="UP000009168">
    <property type="component" value="Unassembled WGS sequence"/>
</dbReference>
<dbReference type="SMART" id="SM00028">
    <property type="entry name" value="TPR"/>
    <property type="match status" value="2"/>
</dbReference>
<dbReference type="InterPro" id="IPR019734">
    <property type="entry name" value="TPR_rpt"/>
</dbReference>
<feature type="compositionally biased region" description="Polar residues" evidence="2">
    <location>
        <begin position="633"/>
        <end position="648"/>
    </location>
</feature>
<keyword evidence="3" id="KW-0472">Membrane</keyword>
<feature type="region of interest" description="Disordered" evidence="2">
    <location>
        <begin position="633"/>
        <end position="655"/>
    </location>
</feature>
<reference evidence="5" key="1">
    <citation type="journal article" date="2006" name="PLoS Biol.">
        <title>Macronuclear genome sequence of the ciliate Tetrahymena thermophila, a model eukaryote.</title>
        <authorList>
            <person name="Eisen J.A."/>
            <person name="Coyne R.S."/>
            <person name="Wu M."/>
            <person name="Wu D."/>
            <person name="Thiagarajan M."/>
            <person name="Wortman J.R."/>
            <person name="Badger J.H."/>
            <person name="Ren Q."/>
            <person name="Amedeo P."/>
            <person name="Jones K.M."/>
            <person name="Tallon L.J."/>
            <person name="Delcher A.L."/>
            <person name="Salzberg S.L."/>
            <person name="Silva J.C."/>
            <person name="Haas B.J."/>
            <person name="Majoros W.H."/>
            <person name="Farzad M."/>
            <person name="Carlton J.M."/>
            <person name="Smith R.K. Jr."/>
            <person name="Garg J."/>
            <person name="Pearlman R.E."/>
            <person name="Karrer K.M."/>
            <person name="Sun L."/>
            <person name="Manning G."/>
            <person name="Elde N.C."/>
            <person name="Turkewitz A.P."/>
            <person name="Asai D.J."/>
            <person name="Wilkes D.E."/>
            <person name="Wang Y."/>
            <person name="Cai H."/>
            <person name="Collins K."/>
            <person name="Stewart B.A."/>
            <person name="Lee S.R."/>
            <person name="Wilamowska K."/>
            <person name="Weinberg Z."/>
            <person name="Ruzzo W.L."/>
            <person name="Wloga D."/>
            <person name="Gaertig J."/>
            <person name="Frankel J."/>
            <person name="Tsao C.-C."/>
            <person name="Gorovsky M.A."/>
            <person name="Keeling P.J."/>
            <person name="Waller R.F."/>
            <person name="Patron N.J."/>
            <person name="Cherry J.M."/>
            <person name="Stover N.A."/>
            <person name="Krieger C.J."/>
            <person name="del Toro C."/>
            <person name="Ryder H.F."/>
            <person name="Williamson S.C."/>
            <person name="Barbeau R.A."/>
            <person name="Hamilton E.P."/>
            <person name="Orias E."/>
        </authorList>
    </citation>
    <scope>NUCLEOTIDE SEQUENCE [LARGE SCALE GENOMIC DNA]</scope>
    <source>
        <strain evidence="5">SB210</strain>
    </source>
</reference>
<evidence type="ECO:0000256" key="3">
    <source>
        <dbReference type="SAM" id="Phobius"/>
    </source>
</evidence>